<gene>
    <name evidence="16" type="ORF">E1301_Tti015505</name>
</gene>
<comment type="catalytic activity">
    <reaction evidence="1 12">
        <text>alpha-D-galactose 1-phosphate + UDP-alpha-D-glucose = alpha-D-glucose 1-phosphate + UDP-alpha-D-galactose</text>
        <dbReference type="Rhea" id="RHEA:13989"/>
        <dbReference type="ChEBI" id="CHEBI:58336"/>
        <dbReference type="ChEBI" id="CHEBI:58601"/>
        <dbReference type="ChEBI" id="CHEBI:58885"/>
        <dbReference type="ChEBI" id="CHEBI:66914"/>
        <dbReference type="EC" id="2.7.7.12"/>
    </reaction>
</comment>
<comment type="pathway">
    <text evidence="3 12">Carbohydrate metabolism; galactose metabolism.</text>
</comment>
<dbReference type="Pfam" id="PF02744">
    <property type="entry name" value="GalP_UDP_tr_C"/>
    <property type="match status" value="1"/>
</dbReference>
<comment type="caution">
    <text evidence="16">The sequence shown here is derived from an EMBL/GenBank/DDBJ whole genome shotgun (WGS) entry which is preliminary data.</text>
</comment>
<dbReference type="SUPFAM" id="SSF54197">
    <property type="entry name" value="HIT-like"/>
    <property type="match status" value="2"/>
</dbReference>
<dbReference type="GO" id="GO:0005737">
    <property type="term" value="C:cytoplasm"/>
    <property type="evidence" value="ECO:0007669"/>
    <property type="project" value="TreeGrafter"/>
</dbReference>
<evidence type="ECO:0000313" key="17">
    <source>
        <dbReference type="Proteomes" id="UP000324632"/>
    </source>
</evidence>
<dbReference type="GO" id="GO:0008108">
    <property type="term" value="F:UDP-glucose:hexose-1-phosphate uridylyltransferase activity"/>
    <property type="evidence" value="ECO:0007669"/>
    <property type="project" value="UniProtKB-EC"/>
</dbReference>
<keyword evidence="8" id="KW-0862">Zinc</keyword>
<dbReference type="CDD" id="cd00608">
    <property type="entry name" value="GalT"/>
    <property type="match status" value="1"/>
</dbReference>
<accession>A0A5A9N3T0</accession>
<evidence type="ECO:0000256" key="12">
    <source>
        <dbReference type="RuleBase" id="RU000506"/>
    </source>
</evidence>
<evidence type="ECO:0000256" key="4">
    <source>
        <dbReference type="ARBA" id="ARBA00010951"/>
    </source>
</evidence>
<dbReference type="InterPro" id="IPR019779">
    <property type="entry name" value="GalP_UDPtransf1_His-AS"/>
</dbReference>
<protein>
    <recommendedName>
        <fullName evidence="12">Galactose-1-phosphate uridylyltransferase</fullName>
        <ecNumber evidence="12">2.7.7.12</ecNumber>
    </recommendedName>
</protein>
<keyword evidence="17" id="KW-1185">Reference proteome</keyword>
<reference evidence="16 17" key="1">
    <citation type="journal article" date="2019" name="Mol. Ecol. Resour.">
        <title>Chromosome-level genome assembly of Triplophysa tibetana, a fish adapted to the harsh high-altitude environment of the Tibetan Plateau.</title>
        <authorList>
            <person name="Yang X."/>
            <person name="Liu H."/>
            <person name="Ma Z."/>
            <person name="Zou Y."/>
            <person name="Zou M."/>
            <person name="Mao Y."/>
            <person name="Li X."/>
            <person name="Wang H."/>
            <person name="Chen T."/>
            <person name="Wang W."/>
            <person name="Yang R."/>
        </authorList>
    </citation>
    <scope>NUCLEOTIDE SEQUENCE [LARGE SCALE GENOMIC DNA]</scope>
    <source>
        <strain evidence="16">TTIB1903HZAU</strain>
        <tissue evidence="16">Muscle</tissue>
    </source>
</reference>
<dbReference type="EC" id="2.7.7.12" evidence="12"/>
<name>A0A5A9N3T0_9TELE</name>
<evidence type="ECO:0000256" key="3">
    <source>
        <dbReference type="ARBA" id="ARBA00004947"/>
    </source>
</evidence>
<dbReference type="PANTHER" id="PTHR11943">
    <property type="entry name" value="GALACTOSE-1-PHOSPHATE URIDYLYLTRANSFERASE"/>
    <property type="match status" value="1"/>
</dbReference>
<evidence type="ECO:0000256" key="7">
    <source>
        <dbReference type="ARBA" id="ARBA00022723"/>
    </source>
</evidence>
<feature type="active site" description="Tele-UMP-histidine intermediate" evidence="11">
    <location>
        <position position="171"/>
    </location>
</feature>
<keyword evidence="9 12" id="KW-0299">Galactose metabolism</keyword>
<dbReference type="InterPro" id="IPR005850">
    <property type="entry name" value="GalP_Utransf_C"/>
</dbReference>
<dbReference type="AlphaFoldDB" id="A0A5A9N3T0"/>
<feature type="region of interest" description="Disordered" evidence="13">
    <location>
        <begin position="41"/>
        <end position="65"/>
    </location>
</feature>
<organism evidence="16 17">
    <name type="scientific">Triplophysa tibetana</name>
    <dbReference type="NCBI Taxonomy" id="1572043"/>
    <lineage>
        <taxon>Eukaryota</taxon>
        <taxon>Metazoa</taxon>
        <taxon>Chordata</taxon>
        <taxon>Craniata</taxon>
        <taxon>Vertebrata</taxon>
        <taxon>Euteleostomi</taxon>
        <taxon>Actinopterygii</taxon>
        <taxon>Neopterygii</taxon>
        <taxon>Teleostei</taxon>
        <taxon>Ostariophysi</taxon>
        <taxon>Cypriniformes</taxon>
        <taxon>Nemacheilidae</taxon>
        <taxon>Triplophysa</taxon>
    </lineage>
</organism>
<dbReference type="EMBL" id="SOYY01000023">
    <property type="protein sequence ID" value="KAA0703649.1"/>
    <property type="molecule type" value="Genomic_DNA"/>
</dbReference>
<dbReference type="NCBIfam" id="TIGR00209">
    <property type="entry name" value="galT_1"/>
    <property type="match status" value="1"/>
</dbReference>
<dbReference type="UniPathway" id="UPA00214"/>
<evidence type="ECO:0000256" key="10">
    <source>
        <dbReference type="ARBA" id="ARBA00023277"/>
    </source>
</evidence>
<comment type="similarity">
    <text evidence="4 12">Belongs to the galactose-1-phosphate uridylyltransferase type 1 family.</text>
</comment>
<feature type="domain" description="Galactose-1-phosphate uridyl transferase N-terminal" evidence="14">
    <location>
        <begin position="8"/>
        <end position="181"/>
    </location>
</feature>
<dbReference type="InterPro" id="IPR036265">
    <property type="entry name" value="HIT-like_sf"/>
</dbReference>
<evidence type="ECO:0000259" key="14">
    <source>
        <dbReference type="Pfam" id="PF01087"/>
    </source>
</evidence>
<dbReference type="PIRSF" id="PIRSF000808">
    <property type="entry name" value="GalT"/>
    <property type="match status" value="1"/>
</dbReference>
<dbReference type="Pfam" id="PF01087">
    <property type="entry name" value="GalP_UDP_transf"/>
    <property type="match status" value="1"/>
</dbReference>
<evidence type="ECO:0000256" key="6">
    <source>
        <dbReference type="ARBA" id="ARBA00022695"/>
    </source>
</evidence>
<feature type="compositionally biased region" description="Basic and acidic residues" evidence="13">
    <location>
        <begin position="41"/>
        <end position="55"/>
    </location>
</feature>
<evidence type="ECO:0000256" key="11">
    <source>
        <dbReference type="PIRSR" id="PIRSR000808-1"/>
    </source>
</evidence>
<evidence type="ECO:0000256" key="8">
    <source>
        <dbReference type="ARBA" id="ARBA00022833"/>
    </source>
</evidence>
<comment type="cofactor">
    <cofactor evidence="2">
        <name>Zn(2+)</name>
        <dbReference type="ChEBI" id="CHEBI:29105"/>
    </cofactor>
</comment>
<dbReference type="FunFam" id="3.30.428.10:FF:000002">
    <property type="entry name" value="Galactose-1-phosphate uridylyltransferase"/>
    <property type="match status" value="1"/>
</dbReference>
<dbReference type="Gene3D" id="3.30.428.10">
    <property type="entry name" value="HIT-like"/>
    <property type="match status" value="2"/>
</dbReference>
<sequence>MDSYSKSMFDPKDHQHLRYNPLRNSWVLVSAHRMKRPWKGQVEKPPEYNVPRHDPNNPLCPGSVRANGEVNPQYESTFMFENDFPALQPDAPDPGSDHHPLFRSKAARGVCKVMCFHPWSDITLPLMQPAEIRRVIDKWAELIEELGNTSCSVQIFENKGSTMGCSNPHPHCQVWASNFLPNEPALAESCQKDFLQKHGEPMLVQYARMEAEAQERVVVENEHWLVVVPYWATWPFQTLLLPRRHVLRLPDLTSQERESLASIMKRLLTKYDNLFEVSFPYSMGWHGKRTHLILLSRGEVLSFVLFPWRTIKNQLRSVSHGIASGSVLHMSWTLTLQQGFLVKNQFIPPDEMIDTLFCAQAPGCPL</sequence>
<dbReference type="InterPro" id="IPR005849">
    <property type="entry name" value="GalP_Utransf_N"/>
</dbReference>
<evidence type="ECO:0000256" key="1">
    <source>
        <dbReference type="ARBA" id="ARBA00001107"/>
    </source>
</evidence>
<dbReference type="Proteomes" id="UP000324632">
    <property type="component" value="Chromosome 23"/>
</dbReference>
<evidence type="ECO:0000259" key="15">
    <source>
        <dbReference type="Pfam" id="PF02744"/>
    </source>
</evidence>
<keyword evidence="10 12" id="KW-0119">Carbohydrate metabolism</keyword>
<dbReference type="PANTHER" id="PTHR11943:SF1">
    <property type="entry name" value="GALACTOSE-1-PHOSPHATE URIDYLYLTRANSFERASE"/>
    <property type="match status" value="1"/>
</dbReference>
<proteinExistence type="inferred from homology"/>
<dbReference type="InterPro" id="IPR001937">
    <property type="entry name" value="GalP_UDPtransf1"/>
</dbReference>
<evidence type="ECO:0000313" key="16">
    <source>
        <dbReference type="EMBL" id="KAA0703649.1"/>
    </source>
</evidence>
<keyword evidence="6 12" id="KW-0548">Nucleotidyltransferase</keyword>
<keyword evidence="5 12" id="KW-0808">Transferase</keyword>
<evidence type="ECO:0000256" key="13">
    <source>
        <dbReference type="SAM" id="MobiDB-lite"/>
    </source>
</evidence>
<evidence type="ECO:0000256" key="2">
    <source>
        <dbReference type="ARBA" id="ARBA00001947"/>
    </source>
</evidence>
<keyword evidence="7 12" id="KW-0479">Metal-binding</keyword>
<evidence type="ECO:0000256" key="9">
    <source>
        <dbReference type="ARBA" id="ARBA00023144"/>
    </source>
</evidence>
<dbReference type="PROSITE" id="PS00117">
    <property type="entry name" value="GAL_P_UDP_TRANSF_I"/>
    <property type="match status" value="1"/>
</dbReference>
<dbReference type="GO" id="GO:0033499">
    <property type="term" value="P:galactose catabolic process via UDP-galactose, Leloir pathway"/>
    <property type="evidence" value="ECO:0007669"/>
    <property type="project" value="TreeGrafter"/>
</dbReference>
<feature type="domain" description="Galactose-1-phosphate uridyl transferase C-terminal" evidence="15">
    <location>
        <begin position="190"/>
        <end position="288"/>
    </location>
</feature>
<evidence type="ECO:0000256" key="5">
    <source>
        <dbReference type="ARBA" id="ARBA00022679"/>
    </source>
</evidence>
<dbReference type="GO" id="GO:0008270">
    <property type="term" value="F:zinc ion binding"/>
    <property type="evidence" value="ECO:0007669"/>
    <property type="project" value="InterPro"/>
</dbReference>